<proteinExistence type="predicted"/>
<reference evidence="2" key="1">
    <citation type="submission" date="2021-12" db="EMBL/GenBank/DDBJ databases">
        <title>Comparative genomics, transcriptomics and evolutionary studies reveal genomic signatures of adaptation to plant cell wall in hemibiotrophic fungi.</title>
        <authorList>
            <consortium name="DOE Joint Genome Institute"/>
            <person name="Baroncelli R."/>
            <person name="Diaz J.F."/>
            <person name="Benocci T."/>
            <person name="Peng M."/>
            <person name="Battaglia E."/>
            <person name="Haridas S."/>
            <person name="Andreopoulos W."/>
            <person name="Labutti K."/>
            <person name="Pangilinan J."/>
            <person name="Floch G.L."/>
            <person name="Makela M.R."/>
            <person name="Henrissat B."/>
            <person name="Grigoriev I.V."/>
            <person name="Crouch J.A."/>
            <person name="De Vries R.P."/>
            <person name="Sukno S.A."/>
            <person name="Thon M.R."/>
        </authorList>
    </citation>
    <scope>NUCLEOTIDE SEQUENCE</scope>
    <source>
        <strain evidence="2">CBS 112980</strain>
    </source>
</reference>
<dbReference type="EMBL" id="JAHMHS010000116">
    <property type="protein sequence ID" value="KAK1716125.1"/>
    <property type="molecule type" value="Genomic_DNA"/>
</dbReference>
<accession>A0AAD8XAH0</accession>
<evidence type="ECO:0000256" key="1">
    <source>
        <dbReference type="SAM" id="MobiDB-lite"/>
    </source>
</evidence>
<dbReference type="AlphaFoldDB" id="A0AAD8XAH0"/>
<dbReference type="RefSeq" id="XP_060360519.1">
    <property type="nucleotide sequence ID" value="XM_060503074.1"/>
</dbReference>
<feature type="region of interest" description="Disordered" evidence="1">
    <location>
        <begin position="49"/>
        <end position="94"/>
    </location>
</feature>
<evidence type="ECO:0000313" key="3">
    <source>
        <dbReference type="Proteomes" id="UP001244207"/>
    </source>
</evidence>
<sequence length="120" mass="13685">MHLGSMLRRPDVSLPRLRGRTPSRRWPHIYHRAGRKYVSPPHLAPRALHRTSRQDSTMPLRHRSNPGCPTWRVPSSAHPMSPHTTASPTRDPIVASNHWHFPSTRVPTDHTTPIGCSVNY</sequence>
<name>A0AAD8XAH0_GLOAC</name>
<gene>
    <name evidence="2" type="ORF">BDZ83DRAFT_43614</name>
</gene>
<comment type="caution">
    <text evidence="2">The sequence shown here is derived from an EMBL/GenBank/DDBJ whole genome shotgun (WGS) entry which is preliminary data.</text>
</comment>
<keyword evidence="3" id="KW-1185">Reference proteome</keyword>
<dbReference type="Proteomes" id="UP001244207">
    <property type="component" value="Unassembled WGS sequence"/>
</dbReference>
<protein>
    <submittedName>
        <fullName evidence="2">Uncharacterized protein</fullName>
    </submittedName>
</protein>
<dbReference type="GeneID" id="85386973"/>
<evidence type="ECO:0000313" key="2">
    <source>
        <dbReference type="EMBL" id="KAK1716125.1"/>
    </source>
</evidence>
<organism evidence="2 3">
    <name type="scientific">Glomerella acutata</name>
    <name type="common">Colletotrichum acutatum</name>
    <dbReference type="NCBI Taxonomy" id="27357"/>
    <lineage>
        <taxon>Eukaryota</taxon>
        <taxon>Fungi</taxon>
        <taxon>Dikarya</taxon>
        <taxon>Ascomycota</taxon>
        <taxon>Pezizomycotina</taxon>
        <taxon>Sordariomycetes</taxon>
        <taxon>Hypocreomycetidae</taxon>
        <taxon>Glomerellales</taxon>
        <taxon>Glomerellaceae</taxon>
        <taxon>Colletotrichum</taxon>
        <taxon>Colletotrichum acutatum species complex</taxon>
    </lineage>
</organism>